<evidence type="ECO:0000313" key="3">
    <source>
        <dbReference type="Proteomes" id="UP000245639"/>
    </source>
</evidence>
<dbReference type="OrthoDB" id="4868198at2"/>
<keyword evidence="3" id="KW-1185">Reference proteome</keyword>
<dbReference type="Pfam" id="PF20068">
    <property type="entry name" value="Amphi-Trp"/>
    <property type="match status" value="1"/>
</dbReference>
<dbReference type="RefSeq" id="WP_116706255.1">
    <property type="nucleotide sequence ID" value="NZ_QEKW01000001.1"/>
</dbReference>
<dbReference type="NCBIfam" id="TIGR04354">
    <property type="entry name" value="amphi-Trp"/>
    <property type="match status" value="1"/>
</dbReference>
<gene>
    <name evidence="2" type="ORF">C8D89_101257</name>
</gene>
<accession>A0A2U1FQC3</accession>
<protein>
    <submittedName>
        <fullName evidence="2">Amphi-Trp domain-containing protein</fullName>
    </submittedName>
</protein>
<organism evidence="2 3">
    <name type="scientific">Actinomycetospora cinnamomea</name>
    <dbReference type="NCBI Taxonomy" id="663609"/>
    <lineage>
        <taxon>Bacteria</taxon>
        <taxon>Bacillati</taxon>
        <taxon>Actinomycetota</taxon>
        <taxon>Actinomycetes</taxon>
        <taxon>Pseudonocardiales</taxon>
        <taxon>Pseudonocardiaceae</taxon>
        <taxon>Actinomycetospora</taxon>
    </lineage>
</organism>
<comment type="caution">
    <text evidence="2">The sequence shown here is derived from an EMBL/GenBank/DDBJ whole genome shotgun (WGS) entry which is preliminary data.</text>
</comment>
<name>A0A2U1FQC3_9PSEU</name>
<evidence type="ECO:0000259" key="1">
    <source>
        <dbReference type="Pfam" id="PF20068"/>
    </source>
</evidence>
<feature type="domain" description="Amphi-Trp" evidence="1">
    <location>
        <begin position="6"/>
        <end position="79"/>
    </location>
</feature>
<reference evidence="2 3" key="1">
    <citation type="submission" date="2018-04" db="EMBL/GenBank/DDBJ databases">
        <title>Genomic Encyclopedia of Type Strains, Phase IV (KMG-IV): sequencing the most valuable type-strain genomes for metagenomic binning, comparative biology and taxonomic classification.</title>
        <authorList>
            <person name="Goeker M."/>
        </authorList>
    </citation>
    <scope>NUCLEOTIDE SEQUENCE [LARGE SCALE GENOMIC DNA]</scope>
    <source>
        <strain evidence="2 3">DSM 45771</strain>
    </source>
</reference>
<sequence>MSRGEIEQKARLSRQEAARWLGELARAIGEGETVEVALSGAPVTLHLADELECELELEPYGDEVELEIELRWRAPRTARSTEPDRPFARAARP</sequence>
<dbReference type="Proteomes" id="UP000245639">
    <property type="component" value="Unassembled WGS sequence"/>
</dbReference>
<dbReference type="InterPro" id="IPR027598">
    <property type="entry name" value="Amphi-Trp_dom"/>
</dbReference>
<proteinExistence type="predicted"/>
<dbReference type="AlphaFoldDB" id="A0A2U1FQC3"/>
<evidence type="ECO:0000313" key="2">
    <source>
        <dbReference type="EMBL" id="PVZ14393.1"/>
    </source>
</evidence>
<dbReference type="EMBL" id="QEKW01000001">
    <property type="protein sequence ID" value="PVZ14393.1"/>
    <property type="molecule type" value="Genomic_DNA"/>
</dbReference>